<sequence length="537" mass="61015">MCCDRVTRLFLVHLWSTCLASEGPAWPLKLSLGRGNVDTNLASFLHGNLVPPQAQDCNANQANLAAGSIASSSGQLQSAPFRNKRMKMFKNHSATGHHRASILYDAPVLGIGSCPSYQKLPTNPHEAYPTVAVQATQYHPKPYQDEHPPAKRVQHEQSSCSIGIPRLQLTSTKHLLRDANQLEHGSTAHNYPKGYGNVITGASKSTAPTRWEWQNGHLPRVETTLDGSNSMIMPTPQKVTKLTDILVFNVDVFRRDEYLSAACRAKADSIISLIPQSPKGQKLKFSHVSPEHLHSHFRVVSRRINKHPRVDYLRFENPDLSYIEKHRAPSSKRGSLLNDSLNELYSNRRLWFRFWEERTGVDVGQIDLLQDDKRICQPFAQRHLTLLLFYIDIIGAILPNYYTLYPDRIQDPGSILLKNAIKLFKSSILNKSLQSHDDQRIGRKSTQVTSSNPRSTQSSNTKGRYIKTPTARPFSLVWSWIEKFIIESHNEQLYKIFFQSNTNGIHHLTRGFFGDVFCCSIQNLNKRLSEYYPDQHL</sequence>
<evidence type="ECO:0000313" key="4">
    <source>
        <dbReference type="Proteomes" id="UP000324748"/>
    </source>
</evidence>
<protein>
    <submittedName>
        <fullName evidence="3">Uncharacterized protein</fullName>
    </submittedName>
</protein>
<dbReference type="OrthoDB" id="10676095at2759"/>
<dbReference type="EMBL" id="VSWC01000027">
    <property type="protein sequence ID" value="KAA1110916.1"/>
    <property type="molecule type" value="Genomic_DNA"/>
</dbReference>
<name>A0A5B0QCG3_PUCGR</name>
<gene>
    <name evidence="3" type="ORF">PGT21_034244</name>
</gene>
<comment type="caution">
    <text evidence="3">The sequence shown here is derived from an EMBL/GenBank/DDBJ whole genome shotgun (WGS) entry which is preliminary data.</text>
</comment>
<feature type="chain" id="PRO_5022748957" evidence="2">
    <location>
        <begin position="21"/>
        <end position="537"/>
    </location>
</feature>
<organism evidence="3 4">
    <name type="scientific">Puccinia graminis f. sp. tritici</name>
    <dbReference type="NCBI Taxonomy" id="56615"/>
    <lineage>
        <taxon>Eukaryota</taxon>
        <taxon>Fungi</taxon>
        <taxon>Dikarya</taxon>
        <taxon>Basidiomycota</taxon>
        <taxon>Pucciniomycotina</taxon>
        <taxon>Pucciniomycetes</taxon>
        <taxon>Pucciniales</taxon>
        <taxon>Pucciniaceae</taxon>
        <taxon>Puccinia</taxon>
    </lineage>
</organism>
<evidence type="ECO:0000256" key="2">
    <source>
        <dbReference type="SAM" id="SignalP"/>
    </source>
</evidence>
<keyword evidence="4" id="KW-1185">Reference proteome</keyword>
<dbReference type="AlphaFoldDB" id="A0A5B0QCG3"/>
<accession>A0A5B0QCG3</accession>
<proteinExistence type="predicted"/>
<dbReference type="Proteomes" id="UP000324748">
    <property type="component" value="Unassembled WGS sequence"/>
</dbReference>
<feature type="signal peptide" evidence="2">
    <location>
        <begin position="1"/>
        <end position="20"/>
    </location>
</feature>
<reference evidence="3 4" key="1">
    <citation type="submission" date="2019-05" db="EMBL/GenBank/DDBJ databases">
        <title>Emergence of the Ug99 lineage of the wheat stem rust pathogen through somatic hybridization.</title>
        <authorList>
            <person name="Li F."/>
            <person name="Upadhyaya N.M."/>
            <person name="Sperschneider J."/>
            <person name="Matny O."/>
            <person name="Nguyen-Phuc H."/>
            <person name="Mago R."/>
            <person name="Raley C."/>
            <person name="Miller M.E."/>
            <person name="Silverstein K.A.T."/>
            <person name="Henningsen E."/>
            <person name="Hirsch C.D."/>
            <person name="Visser B."/>
            <person name="Pretorius Z.A."/>
            <person name="Steffenson B.J."/>
            <person name="Schwessinger B."/>
            <person name="Dodds P.N."/>
            <person name="Figueroa M."/>
        </authorList>
    </citation>
    <scope>NUCLEOTIDE SEQUENCE [LARGE SCALE GENOMIC DNA]</scope>
    <source>
        <strain evidence="3">21-0</strain>
    </source>
</reference>
<evidence type="ECO:0000313" key="3">
    <source>
        <dbReference type="EMBL" id="KAA1110916.1"/>
    </source>
</evidence>
<evidence type="ECO:0000256" key="1">
    <source>
        <dbReference type="SAM" id="MobiDB-lite"/>
    </source>
</evidence>
<feature type="compositionally biased region" description="Polar residues" evidence="1">
    <location>
        <begin position="444"/>
        <end position="462"/>
    </location>
</feature>
<keyword evidence="2" id="KW-0732">Signal</keyword>
<feature type="region of interest" description="Disordered" evidence="1">
    <location>
        <begin position="435"/>
        <end position="466"/>
    </location>
</feature>